<dbReference type="CDD" id="cd00130">
    <property type="entry name" value="PAS"/>
    <property type="match status" value="1"/>
</dbReference>
<comment type="caution">
    <text evidence="2">The sequence shown here is derived from an EMBL/GenBank/DDBJ whole genome shotgun (WGS) entry which is preliminary data.</text>
</comment>
<dbReference type="InterPro" id="IPR013656">
    <property type="entry name" value="PAS_4"/>
</dbReference>
<dbReference type="SUPFAM" id="SSF55781">
    <property type="entry name" value="GAF domain-like"/>
    <property type="match status" value="2"/>
</dbReference>
<evidence type="ECO:0000313" key="3">
    <source>
        <dbReference type="Proteomes" id="UP001158644"/>
    </source>
</evidence>
<dbReference type="SMART" id="SM00091">
    <property type="entry name" value="PAS"/>
    <property type="match status" value="2"/>
</dbReference>
<reference evidence="2 3" key="1">
    <citation type="submission" date="2022-09" db="EMBL/GenBank/DDBJ databases">
        <title>Intensive care unit water sources are persistently colonized with multi-drug resistant bacteria and are the site of extensive horizontal gene transfer of antibiotic resistance genes.</title>
        <authorList>
            <person name="Diorio-Toth L."/>
        </authorList>
    </citation>
    <scope>NUCLEOTIDE SEQUENCE [LARGE SCALE GENOMIC DNA]</scope>
    <source>
        <strain evidence="2 3">GD03967</strain>
    </source>
</reference>
<dbReference type="AlphaFoldDB" id="A0ABD4YRD1"/>
<evidence type="ECO:0000313" key="2">
    <source>
        <dbReference type="EMBL" id="MDH1177489.1"/>
    </source>
</evidence>
<dbReference type="SUPFAM" id="SSF55785">
    <property type="entry name" value="PYP-like sensor domain (PAS domain)"/>
    <property type="match status" value="1"/>
</dbReference>
<evidence type="ECO:0000259" key="1">
    <source>
        <dbReference type="PROSITE" id="PS50112"/>
    </source>
</evidence>
<accession>A0ABD4YRD1</accession>
<dbReference type="RefSeq" id="WP_279989789.1">
    <property type="nucleotide sequence ID" value="NZ_JAOBZK010000005.1"/>
</dbReference>
<dbReference type="Pfam" id="PF08448">
    <property type="entry name" value="PAS_4"/>
    <property type="match status" value="1"/>
</dbReference>
<dbReference type="InterPro" id="IPR000014">
    <property type="entry name" value="PAS"/>
</dbReference>
<protein>
    <submittedName>
        <fullName evidence="2">PAS domain-containing protein</fullName>
    </submittedName>
</protein>
<dbReference type="InterPro" id="IPR035965">
    <property type="entry name" value="PAS-like_dom_sf"/>
</dbReference>
<gene>
    <name evidence="2" type="ORF">N5C72_05360</name>
</gene>
<dbReference type="Gene3D" id="3.30.450.40">
    <property type="match status" value="2"/>
</dbReference>
<dbReference type="InterPro" id="IPR029016">
    <property type="entry name" value="GAF-like_dom_sf"/>
</dbReference>
<organism evidence="2 3">
    <name type="scientific">Achromobacter mucicolens</name>
    <dbReference type="NCBI Taxonomy" id="1389922"/>
    <lineage>
        <taxon>Bacteria</taxon>
        <taxon>Pseudomonadati</taxon>
        <taxon>Pseudomonadota</taxon>
        <taxon>Betaproteobacteria</taxon>
        <taxon>Burkholderiales</taxon>
        <taxon>Alcaligenaceae</taxon>
        <taxon>Achromobacter</taxon>
    </lineage>
</organism>
<dbReference type="Proteomes" id="UP001158644">
    <property type="component" value="Unassembled WGS sequence"/>
</dbReference>
<proteinExistence type="predicted"/>
<feature type="domain" description="PAS" evidence="1">
    <location>
        <begin position="134"/>
        <end position="196"/>
    </location>
</feature>
<name>A0ABD4YRD1_9BURK</name>
<dbReference type="Gene3D" id="3.30.450.20">
    <property type="entry name" value="PAS domain"/>
    <property type="match status" value="1"/>
</dbReference>
<dbReference type="PROSITE" id="PS50112">
    <property type="entry name" value="PAS"/>
    <property type="match status" value="1"/>
</dbReference>
<sequence length="944" mass="103172">MTEMEPKPYRDAPALAQGAALPEFSLFGEPAEVARVLSQVGVPCLVLARSGEIVAASAVLPLAREALVNRHVSQVYGLAKPLRMGDGAVDVVYRSPGGARVPAQLIPLCTLDSGELIVLVNDGAPFREAESHRFERTPYAVFRLDMQGVIRFANPEAARTLGLPREALCGTRLAARFRPSDGGPVQRAILRCVQDTEGDAMVAVTIAIPVPDDADRQFELVMTPDPAPNGELLGVIAVIQSRTLESARDEIRRIALDPAIAGWRLKLDRILEQIRRLIPFEHAVFGIYGNDVSLFRAIAVRPEGVELWPARWMDLPPTIRAFLDSGRTWVDEIGAFVQKNMPQPGNEVVRCYQDLGIEASVTLPVTRPDGYSSALSLCSRQPGAYGERHLEMLRALDLEPVLMRFEKERDDERAEFADSLRRKVMAAASLRQAAEEIIVQLAQHFSWDHVALYRVNRQDKRFEVVTQHSLAPAYALPPAYQQPTSQGMLGATLAQGCLLAVDDIGNPAYAQHGYGGPKRPLRSAMTVPIHLNGRIRWLLDVESSVSHAFKGPDIDDLLQIIASLEEGLAQHLLNQTKQSLMAETEQAVVFVGREGAVIEMNRVATDMLGAEPRRGRSLDEAPAITDYAIAGDEATQGILTAPFTVKRERIELLDSTGQPRSVLATRTDLDPSLDMSIWFFTDIADLGWARDLRYLRETVAEVARQTRTSLSLACSLTSQTVLLHEDARQGMPAEEVAAQAQDLSQRIVAEIGKADITFERLAGASESRRRARAMHSDVELGARLHDVVAALPARDQRRIALTNHSASRDGPTVSGDAQALSAAFRSMTDYLLRCRNADDARVTIDLDAGPDGCTIRFGLSKEQRWEADPPAHAVPDDALLSAERAAHDGASIAITQIQETVIDHGGALVTDPPLSAAPLHPDKAYATVTPPWRAFTLILPLRSG</sequence>
<dbReference type="EMBL" id="JAOBZK010000005">
    <property type="protein sequence ID" value="MDH1177489.1"/>
    <property type="molecule type" value="Genomic_DNA"/>
</dbReference>